<accession>A0A078A998</accession>
<organism evidence="2 3">
    <name type="scientific">Stylonychia lemnae</name>
    <name type="common">Ciliate</name>
    <dbReference type="NCBI Taxonomy" id="5949"/>
    <lineage>
        <taxon>Eukaryota</taxon>
        <taxon>Sar</taxon>
        <taxon>Alveolata</taxon>
        <taxon>Ciliophora</taxon>
        <taxon>Intramacronucleata</taxon>
        <taxon>Spirotrichea</taxon>
        <taxon>Stichotrichia</taxon>
        <taxon>Sporadotrichida</taxon>
        <taxon>Oxytrichidae</taxon>
        <taxon>Stylonychinae</taxon>
        <taxon>Stylonychia</taxon>
    </lineage>
</organism>
<reference evidence="2 3" key="1">
    <citation type="submission" date="2014-06" db="EMBL/GenBank/DDBJ databases">
        <authorList>
            <person name="Swart Estienne"/>
        </authorList>
    </citation>
    <scope>NUCLEOTIDE SEQUENCE [LARGE SCALE GENOMIC DNA]</scope>
    <source>
        <strain evidence="2 3">130c</strain>
    </source>
</reference>
<dbReference type="SUPFAM" id="SSF47954">
    <property type="entry name" value="Cyclin-like"/>
    <property type="match status" value="1"/>
</dbReference>
<dbReference type="Proteomes" id="UP000039865">
    <property type="component" value="Unassembled WGS sequence"/>
</dbReference>
<dbReference type="Pfam" id="PF00134">
    <property type="entry name" value="Cyclin_N"/>
    <property type="match status" value="1"/>
</dbReference>
<protein>
    <recommendedName>
        <fullName evidence="1">Cyclin N-terminal domain-containing protein</fullName>
    </recommendedName>
</protein>
<dbReference type="AlphaFoldDB" id="A0A078A998"/>
<evidence type="ECO:0000313" key="2">
    <source>
        <dbReference type="EMBL" id="CDW78147.1"/>
    </source>
</evidence>
<dbReference type="InterPro" id="IPR006671">
    <property type="entry name" value="Cyclin_N"/>
</dbReference>
<dbReference type="InParanoid" id="A0A078A998"/>
<feature type="domain" description="Cyclin N-terminal" evidence="1">
    <location>
        <begin position="32"/>
        <end position="92"/>
    </location>
</feature>
<keyword evidence="3" id="KW-1185">Reference proteome</keyword>
<proteinExistence type="predicted"/>
<sequence length="537" mass="61906">MSNTINFDQQDRAPKGMGVNSYFSIEQVQLETLNGQKLYHQGLICLSIATKLEEDKIFCIKNVLIELQYSVSVDYLQKIEQEILQKLEWVLNLPTPIEISKQMLYYTNCNFDFNDICSQINNFIFLCLLEHLQMLNFRNQLATFIHENFDSIDYISMIECKKVLQLRIQNGEQDGSVDNAQTTTGNTHCSPTSKAKFNSYLEQSDPASLEYLFSSLCLQKKQYHGFNSNEVVQKTDRSLQEQFLTRSSNLTDTNRPPIVINNFQTISRSKVNQKLCPLAGDDTYISEKDNVSTPKINSSIADQDESNNHIPSENIFSSSNSYNSLGLEEMDERSKNVDYKFKNLMNSNQSQIHQKRLSIASGPHIFVSHVERFFQQQRQLNVLQQPQGPLETNFSGEIEVTSPQQDIESDEEQDDQKTFKYSIISDEELLKNEQEAYRQIRYLKSNSSLKDSLISMFVSSTLFIPEEKNTDSKRTLIEPGLNPSYNAQDIQTQRGININSKHLKNQYSNQISWNPFASYQQNYRSPGQSVFNNRFNS</sequence>
<dbReference type="OrthoDB" id="306099at2759"/>
<dbReference type="InterPro" id="IPR036915">
    <property type="entry name" value="Cyclin-like_sf"/>
</dbReference>
<evidence type="ECO:0000313" key="3">
    <source>
        <dbReference type="Proteomes" id="UP000039865"/>
    </source>
</evidence>
<gene>
    <name evidence="2" type="primary">Contig9693.g10366</name>
    <name evidence="2" type="ORF">STYLEM_7120</name>
</gene>
<dbReference type="EMBL" id="CCKQ01006811">
    <property type="protein sequence ID" value="CDW78147.1"/>
    <property type="molecule type" value="Genomic_DNA"/>
</dbReference>
<name>A0A078A998_STYLE</name>
<evidence type="ECO:0000259" key="1">
    <source>
        <dbReference type="Pfam" id="PF00134"/>
    </source>
</evidence>
<dbReference type="Gene3D" id="1.10.472.10">
    <property type="entry name" value="Cyclin-like"/>
    <property type="match status" value="2"/>
</dbReference>